<organism evidence="2 3">
    <name type="scientific">Thioalkalicoccus limnaeus</name>
    <dbReference type="NCBI Taxonomy" id="120681"/>
    <lineage>
        <taxon>Bacteria</taxon>
        <taxon>Pseudomonadati</taxon>
        <taxon>Pseudomonadota</taxon>
        <taxon>Gammaproteobacteria</taxon>
        <taxon>Chromatiales</taxon>
        <taxon>Chromatiaceae</taxon>
        <taxon>Thioalkalicoccus</taxon>
    </lineage>
</organism>
<name>A0ABV4B924_9GAMM</name>
<feature type="transmembrane region" description="Helical" evidence="1">
    <location>
        <begin position="107"/>
        <end position="128"/>
    </location>
</feature>
<reference evidence="2 3" key="1">
    <citation type="submission" date="2024-05" db="EMBL/GenBank/DDBJ databases">
        <title>Genome Sequence and Characterization of the New Strain Purple Sulfur Bacterium of Genus Thioalkalicoccus.</title>
        <authorList>
            <person name="Bryantseva I.A."/>
            <person name="Kyndt J.A."/>
            <person name="Imhoff J.F."/>
        </authorList>
    </citation>
    <scope>NUCLEOTIDE SEQUENCE [LARGE SCALE GENOMIC DNA]</scope>
    <source>
        <strain evidence="2 3">Um2</strain>
    </source>
</reference>
<feature type="transmembrane region" description="Helical" evidence="1">
    <location>
        <begin position="165"/>
        <end position="183"/>
    </location>
</feature>
<evidence type="ECO:0000313" key="2">
    <source>
        <dbReference type="EMBL" id="MEY6430820.1"/>
    </source>
</evidence>
<gene>
    <name evidence="2" type="ORF">ABC977_00175</name>
</gene>
<keyword evidence="3" id="KW-1185">Reference proteome</keyword>
<feature type="transmembrane region" description="Helical" evidence="1">
    <location>
        <begin position="62"/>
        <end position="87"/>
    </location>
</feature>
<keyword evidence="1" id="KW-0812">Transmembrane</keyword>
<comment type="caution">
    <text evidence="2">The sequence shown here is derived from an EMBL/GenBank/DDBJ whole genome shotgun (WGS) entry which is preliminary data.</text>
</comment>
<proteinExistence type="predicted"/>
<sequence>MKGMGYGQRASRTIGQPEKPFSSLLECLMVLWLSRRITSFLSYRRPGISHMINTRMQMSSRWFTIAGVLHLLVALGAYPGGLAMMISPDGSLMGVEGIVDRIPFDSLLIPGILLFTVNGIGQTVAGIYSLRKHRLAPYISAVFGLGLIIWIFVETLMLQKIVLASILYLGIGVLQTGIAIYLFSAAKKGQARDSGNLD</sequence>
<dbReference type="EMBL" id="JBDKXB010000001">
    <property type="protein sequence ID" value="MEY6430820.1"/>
    <property type="molecule type" value="Genomic_DNA"/>
</dbReference>
<dbReference type="RefSeq" id="WP_369665206.1">
    <property type="nucleotide sequence ID" value="NZ_JBDKXB010000001.1"/>
</dbReference>
<dbReference type="Proteomes" id="UP001564408">
    <property type="component" value="Unassembled WGS sequence"/>
</dbReference>
<accession>A0ABV4B924</accession>
<evidence type="ECO:0000256" key="1">
    <source>
        <dbReference type="SAM" id="Phobius"/>
    </source>
</evidence>
<keyword evidence="1" id="KW-1133">Transmembrane helix</keyword>
<evidence type="ECO:0000313" key="3">
    <source>
        <dbReference type="Proteomes" id="UP001564408"/>
    </source>
</evidence>
<keyword evidence="1" id="KW-0472">Membrane</keyword>
<protein>
    <submittedName>
        <fullName evidence="2">Uncharacterized protein</fullName>
    </submittedName>
</protein>
<feature type="transmembrane region" description="Helical" evidence="1">
    <location>
        <begin position="135"/>
        <end position="153"/>
    </location>
</feature>